<dbReference type="InterPro" id="IPR004843">
    <property type="entry name" value="Calcineurin-like_PHP"/>
</dbReference>
<evidence type="ECO:0000313" key="3">
    <source>
        <dbReference type="Proteomes" id="UP001589755"/>
    </source>
</evidence>
<organism evidence="2 3">
    <name type="scientific">Chelativorans intermedius</name>
    <dbReference type="NCBI Taxonomy" id="515947"/>
    <lineage>
        <taxon>Bacteria</taxon>
        <taxon>Pseudomonadati</taxon>
        <taxon>Pseudomonadota</taxon>
        <taxon>Alphaproteobacteria</taxon>
        <taxon>Hyphomicrobiales</taxon>
        <taxon>Phyllobacteriaceae</taxon>
        <taxon>Chelativorans</taxon>
    </lineage>
</organism>
<dbReference type="InterPro" id="IPR050126">
    <property type="entry name" value="Ap4A_hydrolase"/>
</dbReference>
<keyword evidence="3" id="KW-1185">Reference proteome</keyword>
<evidence type="ECO:0000313" key="2">
    <source>
        <dbReference type="EMBL" id="MFC0208704.1"/>
    </source>
</evidence>
<dbReference type="EMBL" id="JBHLXD010000013">
    <property type="protein sequence ID" value="MFC0208704.1"/>
    <property type="molecule type" value="Genomic_DNA"/>
</dbReference>
<accession>A0ABV6D7U0</accession>
<dbReference type="InterPro" id="IPR029052">
    <property type="entry name" value="Metallo-depent_PP-like"/>
</dbReference>
<reference evidence="2 3" key="1">
    <citation type="submission" date="2024-09" db="EMBL/GenBank/DDBJ databases">
        <authorList>
            <person name="Sun Q."/>
            <person name="Mori K."/>
        </authorList>
    </citation>
    <scope>NUCLEOTIDE SEQUENCE [LARGE SCALE GENOMIC DNA]</scope>
    <source>
        <strain evidence="2 3">CCM 8543</strain>
    </source>
</reference>
<gene>
    <name evidence="2" type="ORF">ACFFJ2_09860</name>
</gene>
<evidence type="ECO:0000259" key="1">
    <source>
        <dbReference type="Pfam" id="PF00149"/>
    </source>
</evidence>
<proteinExistence type="predicted"/>
<sequence>MAHEGIHFEQAAAPEGMRLYAVGDVHGCHELMSRMHRRIMAEIMHDRPADWRIIYLGDYVDQGPATRQVLDFLCHAARSEPRILALAGNHDIGLLDFLAAPAADGLFANNGGAATARSYGVDLQFSHDDALVRGHAALQAAIPDAHLAFLRGLKLSVSFGDFFFCHAGIRPGVPLDAQTPEDLVWIRETFHRHEGLHPKVIVHGHTPVPAPEIRPNRVNLDTGAFYSGRLSALMVEGQRKRLLQESG</sequence>
<protein>
    <submittedName>
        <fullName evidence="2">Metallophosphoesterase</fullName>
    </submittedName>
</protein>
<feature type="domain" description="Calcineurin-like phosphoesterase" evidence="1">
    <location>
        <begin position="17"/>
        <end position="209"/>
    </location>
</feature>
<dbReference type="SUPFAM" id="SSF56300">
    <property type="entry name" value="Metallo-dependent phosphatases"/>
    <property type="match status" value="1"/>
</dbReference>
<comment type="caution">
    <text evidence="2">The sequence shown here is derived from an EMBL/GenBank/DDBJ whole genome shotgun (WGS) entry which is preliminary data.</text>
</comment>
<dbReference type="Pfam" id="PF00149">
    <property type="entry name" value="Metallophos"/>
    <property type="match status" value="1"/>
</dbReference>
<dbReference type="PANTHER" id="PTHR42850:SF4">
    <property type="entry name" value="ZINC-DEPENDENT ENDOPOLYPHOSPHATASE"/>
    <property type="match status" value="1"/>
</dbReference>
<name>A0ABV6D7U0_9HYPH</name>
<dbReference type="PANTHER" id="PTHR42850">
    <property type="entry name" value="METALLOPHOSPHOESTERASE"/>
    <property type="match status" value="1"/>
</dbReference>
<dbReference type="RefSeq" id="WP_261522068.1">
    <property type="nucleotide sequence ID" value="NZ_JAODNW010000021.1"/>
</dbReference>
<dbReference type="Gene3D" id="3.60.21.10">
    <property type="match status" value="1"/>
</dbReference>
<dbReference type="Proteomes" id="UP001589755">
    <property type="component" value="Unassembled WGS sequence"/>
</dbReference>